<dbReference type="Pfam" id="PF19298">
    <property type="entry name" value="KshA_C"/>
    <property type="match status" value="1"/>
</dbReference>
<dbReference type="InterPro" id="IPR045605">
    <property type="entry name" value="KshA-like_C"/>
</dbReference>
<dbReference type="InterPro" id="IPR036922">
    <property type="entry name" value="Rieske_2Fe-2S_sf"/>
</dbReference>
<dbReference type="Pfam" id="PF00355">
    <property type="entry name" value="Rieske"/>
    <property type="match status" value="1"/>
</dbReference>
<evidence type="ECO:0000256" key="20">
    <source>
        <dbReference type="ARBA" id="ARBA00049548"/>
    </source>
</evidence>
<evidence type="ECO:0000256" key="4">
    <source>
        <dbReference type="ARBA" id="ARBA00022692"/>
    </source>
</evidence>
<evidence type="ECO:0000256" key="2">
    <source>
        <dbReference type="ARBA" id="ARBA00004370"/>
    </source>
</evidence>
<dbReference type="GO" id="GO:0005737">
    <property type="term" value="C:cytoplasm"/>
    <property type="evidence" value="ECO:0007669"/>
    <property type="project" value="TreeGrafter"/>
</dbReference>
<evidence type="ECO:0000256" key="17">
    <source>
        <dbReference type="ARBA" id="ARBA00030944"/>
    </source>
</evidence>
<dbReference type="PANTHER" id="PTHR21266">
    <property type="entry name" value="IRON-SULFUR DOMAIN CONTAINING PROTEIN"/>
    <property type="match status" value="1"/>
</dbReference>
<protein>
    <recommendedName>
        <fullName evidence="16">cholesterol 7-desaturase</fullName>
        <ecNumber evidence="16">1.14.19.21</ecNumber>
    </recommendedName>
    <alternativeName>
        <fullName evidence="17">Rieske-type oxygenase</fullName>
    </alternativeName>
</protein>
<evidence type="ECO:0000256" key="9">
    <source>
        <dbReference type="ARBA" id="ARBA00023002"/>
    </source>
</evidence>
<keyword evidence="13" id="KW-0443">Lipid metabolism</keyword>
<comment type="catalytic activity">
    <reaction evidence="19">
        <text>cholesterol + NADH + O2 + H(+) = 7-dehydrocholesterol + NAD(+) + 2 H2O</text>
        <dbReference type="Rhea" id="RHEA:51644"/>
        <dbReference type="ChEBI" id="CHEBI:15377"/>
        <dbReference type="ChEBI" id="CHEBI:15378"/>
        <dbReference type="ChEBI" id="CHEBI:15379"/>
        <dbReference type="ChEBI" id="CHEBI:16113"/>
        <dbReference type="ChEBI" id="CHEBI:17759"/>
        <dbReference type="ChEBI" id="CHEBI:57540"/>
        <dbReference type="ChEBI" id="CHEBI:57945"/>
        <dbReference type="EC" id="1.14.19.21"/>
    </reaction>
    <physiologicalReaction direction="left-to-right" evidence="19">
        <dbReference type="Rhea" id="RHEA:51645"/>
    </physiologicalReaction>
</comment>
<dbReference type="GO" id="GO:0016042">
    <property type="term" value="P:lipid catabolic process"/>
    <property type="evidence" value="ECO:0007669"/>
    <property type="project" value="UniProtKB-KW"/>
</dbReference>
<dbReference type="InterPro" id="IPR050584">
    <property type="entry name" value="Cholesterol_7-desaturase"/>
</dbReference>
<keyword evidence="6" id="KW-0479">Metal-binding</keyword>
<keyword evidence="8" id="KW-1133">Transmembrane helix</keyword>
<evidence type="ECO:0000256" key="13">
    <source>
        <dbReference type="ARBA" id="ARBA00023221"/>
    </source>
</evidence>
<comment type="subcellular location">
    <subcellularLocation>
        <location evidence="2">Membrane</location>
    </subcellularLocation>
</comment>
<keyword evidence="10" id="KW-0408">Iron</keyword>
<dbReference type="Gene3D" id="2.102.10.10">
    <property type="entry name" value="Rieske [2Fe-2S] iron-sulphur domain"/>
    <property type="match status" value="1"/>
</dbReference>
<comment type="similarity">
    <text evidence="15">Belongs to the cholesterol 7-desaturase family.</text>
</comment>
<keyword evidence="4" id="KW-0812">Transmembrane</keyword>
<keyword evidence="7" id="KW-0442">Lipid degradation</keyword>
<dbReference type="PROSITE" id="PS51296">
    <property type="entry name" value="RIESKE"/>
    <property type="match status" value="1"/>
</dbReference>
<feature type="domain" description="Rieske" evidence="22">
    <location>
        <begin position="40"/>
        <end position="143"/>
    </location>
</feature>
<dbReference type="GO" id="GO:0016020">
    <property type="term" value="C:membrane"/>
    <property type="evidence" value="ECO:0007669"/>
    <property type="project" value="UniProtKB-SubCell"/>
</dbReference>
<keyword evidence="9" id="KW-0560">Oxidoreductase</keyword>
<reference evidence="23 24" key="1">
    <citation type="journal article" date="2019" name="Emerg. Microbes Infect.">
        <title>Comprehensive subspecies identification of 175 nontuberculous mycobacteria species based on 7547 genomic profiles.</title>
        <authorList>
            <person name="Matsumoto Y."/>
            <person name="Kinjo T."/>
            <person name="Motooka D."/>
            <person name="Nabeya D."/>
            <person name="Jung N."/>
            <person name="Uechi K."/>
            <person name="Horii T."/>
            <person name="Iida T."/>
            <person name="Fujita J."/>
            <person name="Nakamura S."/>
        </authorList>
    </citation>
    <scope>NUCLEOTIDE SEQUENCE [LARGE SCALE GENOMIC DNA]</scope>
    <source>
        <strain evidence="23 24">JCM 12688</strain>
    </source>
</reference>
<proteinExistence type="inferred from homology"/>
<dbReference type="GO" id="GO:0046872">
    <property type="term" value="F:metal ion binding"/>
    <property type="evidence" value="ECO:0007669"/>
    <property type="project" value="UniProtKB-KW"/>
</dbReference>
<evidence type="ECO:0000256" key="16">
    <source>
        <dbReference type="ARBA" id="ARBA00026095"/>
    </source>
</evidence>
<evidence type="ECO:0000256" key="5">
    <source>
        <dbReference type="ARBA" id="ARBA00022714"/>
    </source>
</evidence>
<feature type="compositionally biased region" description="Basic and acidic residues" evidence="21">
    <location>
        <begin position="9"/>
        <end position="23"/>
    </location>
</feature>
<dbReference type="CDD" id="cd03469">
    <property type="entry name" value="Rieske_RO_Alpha_N"/>
    <property type="match status" value="1"/>
</dbReference>
<evidence type="ECO:0000256" key="7">
    <source>
        <dbReference type="ARBA" id="ARBA00022963"/>
    </source>
</evidence>
<feature type="region of interest" description="Disordered" evidence="21">
    <location>
        <begin position="1"/>
        <end position="23"/>
    </location>
</feature>
<evidence type="ECO:0000256" key="1">
    <source>
        <dbReference type="ARBA" id="ARBA00001962"/>
    </source>
</evidence>
<keyword evidence="5" id="KW-0001">2Fe-2S</keyword>
<evidence type="ECO:0000256" key="11">
    <source>
        <dbReference type="ARBA" id="ARBA00023014"/>
    </source>
</evidence>
<accession>A0A7I7WIQ3</accession>
<dbReference type="InterPro" id="IPR017941">
    <property type="entry name" value="Rieske_2Fe-2S"/>
</dbReference>
<evidence type="ECO:0000256" key="18">
    <source>
        <dbReference type="ARBA" id="ARBA00046982"/>
    </source>
</evidence>
<dbReference type="AlphaFoldDB" id="A0A7I7WIQ3"/>
<dbReference type="GO" id="GO:0004497">
    <property type="term" value="F:monooxygenase activity"/>
    <property type="evidence" value="ECO:0007669"/>
    <property type="project" value="UniProtKB-ARBA"/>
</dbReference>
<evidence type="ECO:0000256" key="14">
    <source>
        <dbReference type="ARBA" id="ARBA00025712"/>
    </source>
</evidence>
<comment type="pathway">
    <text evidence="3">Hormone biosynthesis.</text>
</comment>
<evidence type="ECO:0000256" key="8">
    <source>
        <dbReference type="ARBA" id="ARBA00022989"/>
    </source>
</evidence>
<evidence type="ECO:0000256" key="10">
    <source>
        <dbReference type="ARBA" id="ARBA00023004"/>
    </source>
</evidence>
<dbReference type="Proteomes" id="UP000466187">
    <property type="component" value="Chromosome"/>
</dbReference>
<dbReference type="GO" id="GO:0051537">
    <property type="term" value="F:2 iron, 2 sulfur cluster binding"/>
    <property type="evidence" value="ECO:0007669"/>
    <property type="project" value="UniProtKB-KW"/>
</dbReference>
<evidence type="ECO:0000256" key="21">
    <source>
        <dbReference type="SAM" id="MobiDB-lite"/>
    </source>
</evidence>
<keyword evidence="11" id="KW-0411">Iron-sulfur</keyword>
<evidence type="ECO:0000259" key="22">
    <source>
        <dbReference type="PROSITE" id="PS51296"/>
    </source>
</evidence>
<sequence length="377" mass="42388">MTAGSFQQEEVHDPQIDPSEREFGPSGISLSTYRFPTGWFIVGFASDLKPGQVKRAHYFGEELVMFRTKSGKVNVLDAYCLHLGANMGVGGTVEGEHIVCPWHGWEWRGDGTNALIPYSKIGCKQNVRIKSYPTQEWYGFIVVWHERHGRAPYWQPPVLPELETDEYYPLHPHSRMLNRVKVHAQMIIENAADPYHVQFVHKADSAANTTSFDANGYHLHATVTANFGGGRPSTWLTPDGPVDANIIYDNYSLGLGIVRFPKELVATIEVTGQTPVDEDYTDYFYTQASVREPGDTGDKPAGRAAKFLALQQEVIKQDFFTWENMKYLEKPNLAPEEARDYAALRRWAHRFYPGEEPSPIDFGYTVDGEPDPAAAGA</sequence>
<evidence type="ECO:0000256" key="3">
    <source>
        <dbReference type="ARBA" id="ARBA00004972"/>
    </source>
</evidence>
<name>A0A7I7WIQ3_MYCGU</name>
<dbReference type="KEGG" id="mgad:MGAD_06880"/>
<evidence type="ECO:0000313" key="24">
    <source>
        <dbReference type="Proteomes" id="UP000466187"/>
    </source>
</evidence>
<dbReference type="RefSeq" id="WP_163684958.1">
    <property type="nucleotide sequence ID" value="NZ_AP022608.1"/>
</dbReference>
<evidence type="ECO:0000256" key="12">
    <source>
        <dbReference type="ARBA" id="ARBA00023136"/>
    </source>
</evidence>
<evidence type="ECO:0000256" key="15">
    <source>
        <dbReference type="ARBA" id="ARBA00025729"/>
    </source>
</evidence>
<comment type="pathway">
    <text evidence="14">Steroid hormone biosynthesis; dafachronic acid biosynthesis.</text>
</comment>
<keyword evidence="12" id="KW-0472">Membrane</keyword>
<evidence type="ECO:0000256" key="19">
    <source>
        <dbReference type="ARBA" id="ARBA00047853"/>
    </source>
</evidence>
<dbReference type="GO" id="GO:0170056">
    <property type="term" value="F:cholesterol 7-desaturase [NAD(P)H] activity"/>
    <property type="evidence" value="ECO:0007669"/>
    <property type="project" value="UniProtKB-EC"/>
</dbReference>
<organism evidence="23 24">
    <name type="scientific">Mycolicibacterium gadium</name>
    <name type="common">Mycobacterium gadium</name>
    <dbReference type="NCBI Taxonomy" id="1794"/>
    <lineage>
        <taxon>Bacteria</taxon>
        <taxon>Bacillati</taxon>
        <taxon>Actinomycetota</taxon>
        <taxon>Actinomycetes</taxon>
        <taxon>Mycobacteriales</taxon>
        <taxon>Mycobacteriaceae</taxon>
        <taxon>Mycolicibacterium</taxon>
    </lineage>
</organism>
<comment type="cofactor">
    <cofactor evidence="1">
        <name>Fe cation</name>
        <dbReference type="ChEBI" id="CHEBI:24875"/>
    </cofactor>
</comment>
<dbReference type="SUPFAM" id="SSF55961">
    <property type="entry name" value="Bet v1-like"/>
    <property type="match status" value="1"/>
</dbReference>
<dbReference type="SUPFAM" id="SSF50022">
    <property type="entry name" value="ISP domain"/>
    <property type="match status" value="1"/>
</dbReference>
<dbReference type="EMBL" id="AP022608">
    <property type="protein sequence ID" value="BBZ16353.1"/>
    <property type="molecule type" value="Genomic_DNA"/>
</dbReference>
<keyword evidence="13" id="KW-0753">Steroid metabolism</keyword>
<dbReference type="GO" id="GO:0008203">
    <property type="term" value="P:cholesterol metabolic process"/>
    <property type="evidence" value="ECO:0007669"/>
    <property type="project" value="InterPro"/>
</dbReference>
<dbReference type="Gene3D" id="3.90.380.10">
    <property type="entry name" value="Naphthalene 1,2-dioxygenase Alpha Subunit, Chain A, domain 1"/>
    <property type="match status" value="1"/>
</dbReference>
<gene>
    <name evidence="23" type="ORF">MGAD_06880</name>
</gene>
<dbReference type="PANTHER" id="PTHR21266:SF32">
    <property type="entry name" value="CHOLESTEROL 7-DESATURASE NVD"/>
    <property type="match status" value="1"/>
</dbReference>
<evidence type="ECO:0000313" key="23">
    <source>
        <dbReference type="EMBL" id="BBZ16353.1"/>
    </source>
</evidence>
<comment type="catalytic activity">
    <reaction evidence="20">
        <text>cholesterol + NADPH + O2 + H(+) = 7-dehydrocholesterol + NADP(+) + 2 H2O</text>
        <dbReference type="Rhea" id="RHEA:45024"/>
        <dbReference type="ChEBI" id="CHEBI:15377"/>
        <dbReference type="ChEBI" id="CHEBI:15378"/>
        <dbReference type="ChEBI" id="CHEBI:15379"/>
        <dbReference type="ChEBI" id="CHEBI:16113"/>
        <dbReference type="ChEBI" id="CHEBI:17759"/>
        <dbReference type="ChEBI" id="CHEBI:57783"/>
        <dbReference type="ChEBI" id="CHEBI:58349"/>
        <dbReference type="EC" id="1.14.19.21"/>
    </reaction>
    <physiologicalReaction direction="left-to-right" evidence="20">
        <dbReference type="Rhea" id="RHEA:45025"/>
    </physiologicalReaction>
</comment>
<comment type="subunit">
    <text evidence="18">Homotrimer. The two-component system 3-ketosteroid-9-alpha-monooxygenase is composed of an oxygenase component KshA and a reductase component KshB.</text>
</comment>
<dbReference type="EC" id="1.14.19.21" evidence="16"/>
<evidence type="ECO:0000256" key="6">
    <source>
        <dbReference type="ARBA" id="ARBA00022723"/>
    </source>
</evidence>